<keyword evidence="2" id="KW-0472">Membrane</keyword>
<evidence type="ECO:0000313" key="4">
    <source>
        <dbReference type="Proteomes" id="UP000831562"/>
    </source>
</evidence>
<dbReference type="AlphaFoldDB" id="A0A9E7D521"/>
<dbReference type="EMBL" id="CP097092">
    <property type="protein sequence ID" value="UQF77848.1"/>
    <property type="molecule type" value="Genomic_DNA"/>
</dbReference>
<gene>
    <name evidence="3" type="ORF">M3I19_06070</name>
</gene>
<feature type="compositionally biased region" description="Polar residues" evidence="1">
    <location>
        <begin position="21"/>
        <end position="32"/>
    </location>
</feature>
<protein>
    <recommendedName>
        <fullName evidence="5">DUF2335 domain-containing protein</fullName>
    </recommendedName>
</protein>
<keyword evidence="2" id="KW-1133">Transmembrane helix</keyword>
<keyword evidence="2" id="KW-0812">Transmembrane</keyword>
<accession>A0A9E7D521</accession>
<proteinExistence type="predicted"/>
<evidence type="ECO:0000256" key="1">
    <source>
        <dbReference type="SAM" id="MobiDB-lite"/>
    </source>
</evidence>
<evidence type="ECO:0000313" key="3">
    <source>
        <dbReference type="EMBL" id="UQF77848.1"/>
    </source>
</evidence>
<feature type="transmembrane region" description="Helical" evidence="2">
    <location>
        <begin position="148"/>
        <end position="168"/>
    </location>
</feature>
<organism evidence="3 4">
    <name type="scientific">Lancefieldella parvula</name>
    <dbReference type="NCBI Taxonomy" id="1382"/>
    <lineage>
        <taxon>Bacteria</taxon>
        <taxon>Bacillati</taxon>
        <taxon>Actinomycetota</taxon>
        <taxon>Coriobacteriia</taxon>
        <taxon>Coriobacteriales</taxon>
        <taxon>Atopobiaceae</taxon>
        <taxon>Lancefieldella</taxon>
    </lineage>
</organism>
<feature type="compositionally biased region" description="Basic and acidic residues" evidence="1">
    <location>
        <begin position="44"/>
        <end position="54"/>
    </location>
</feature>
<feature type="region of interest" description="Disordered" evidence="1">
    <location>
        <begin position="1"/>
        <end position="59"/>
    </location>
</feature>
<evidence type="ECO:0000256" key="2">
    <source>
        <dbReference type="SAM" id="Phobius"/>
    </source>
</evidence>
<feature type="transmembrane region" description="Helical" evidence="2">
    <location>
        <begin position="174"/>
        <end position="190"/>
    </location>
</feature>
<sequence>MENERKDTANADMARAGYDSGISQNGEGIQSSDSEDDFQQGDTDVVRSEERQPTAEEVNANAEILEHDVEDKAAIIVQETHWSGILPPPDVFAQYPENAQEFILENARESSKNINRLVDRSIENDKAASDRQDRLMTEQRIAFTRAQWLTAAISVVVILSVIVCIVFGQPGVAGILATSFGSITIARMFVDRH</sequence>
<dbReference type="Proteomes" id="UP000831562">
    <property type="component" value="Chromosome"/>
</dbReference>
<evidence type="ECO:0008006" key="5">
    <source>
        <dbReference type="Google" id="ProtNLM"/>
    </source>
</evidence>
<reference evidence="3" key="1">
    <citation type="submission" date="2022-05" db="EMBL/GenBank/DDBJ databases">
        <title>Using nanopore sequencing to obtain complete genomes from saliva samples.</title>
        <authorList>
            <person name="Baker J.L."/>
        </authorList>
    </citation>
    <scope>NUCLEOTIDE SEQUENCE</scope>
    <source>
        <strain evidence="3">JCVI-JB-Lp32</strain>
    </source>
</reference>
<name>A0A9E7D521_9ACTN</name>